<evidence type="ECO:0000256" key="15">
    <source>
        <dbReference type="SAM" id="SignalP"/>
    </source>
</evidence>
<evidence type="ECO:0000256" key="11">
    <source>
        <dbReference type="ARBA" id="ARBA00023316"/>
    </source>
</evidence>
<evidence type="ECO:0000259" key="17">
    <source>
        <dbReference type="Pfam" id="PF13802"/>
    </source>
</evidence>
<evidence type="ECO:0000256" key="3">
    <source>
        <dbReference type="ARBA" id="ARBA00007806"/>
    </source>
</evidence>
<dbReference type="AlphaFoldDB" id="A0A5C3KVG0"/>
<evidence type="ECO:0000256" key="13">
    <source>
        <dbReference type="ARBA" id="ARBA00025512"/>
    </source>
</evidence>
<name>A0A5C3KVG0_COPMA</name>
<evidence type="ECO:0000256" key="1">
    <source>
        <dbReference type="ARBA" id="ARBA00000448"/>
    </source>
</evidence>
<evidence type="ECO:0000256" key="10">
    <source>
        <dbReference type="ARBA" id="ARBA00023295"/>
    </source>
</evidence>
<evidence type="ECO:0000313" key="20">
    <source>
        <dbReference type="Proteomes" id="UP000307440"/>
    </source>
</evidence>
<dbReference type="PANTHER" id="PTHR22762:SF67">
    <property type="entry name" value="ALPHA_BETA-GLUCOSIDASE AGDC-RELATED"/>
    <property type="match status" value="1"/>
</dbReference>
<dbReference type="InterPro" id="IPR000322">
    <property type="entry name" value="Glyco_hydro_31_TIM"/>
</dbReference>
<dbReference type="Gene3D" id="2.60.40.1180">
    <property type="entry name" value="Golgi alpha-mannosidase II"/>
    <property type="match status" value="2"/>
</dbReference>
<evidence type="ECO:0000256" key="4">
    <source>
        <dbReference type="ARBA" id="ARBA00012744"/>
    </source>
</evidence>
<keyword evidence="5" id="KW-0964">Secreted</keyword>
<dbReference type="STRING" id="230819.A0A5C3KVG0"/>
<dbReference type="Proteomes" id="UP000307440">
    <property type="component" value="Unassembled WGS sequence"/>
</dbReference>
<organism evidence="19 20">
    <name type="scientific">Coprinopsis marcescibilis</name>
    <name type="common">Agaric fungus</name>
    <name type="synonym">Psathyrella marcescibilis</name>
    <dbReference type="NCBI Taxonomy" id="230819"/>
    <lineage>
        <taxon>Eukaryota</taxon>
        <taxon>Fungi</taxon>
        <taxon>Dikarya</taxon>
        <taxon>Basidiomycota</taxon>
        <taxon>Agaricomycotina</taxon>
        <taxon>Agaricomycetes</taxon>
        <taxon>Agaricomycetidae</taxon>
        <taxon>Agaricales</taxon>
        <taxon>Agaricineae</taxon>
        <taxon>Psathyrellaceae</taxon>
        <taxon>Coprinopsis</taxon>
    </lineage>
</organism>
<dbReference type="Pfam" id="PF01055">
    <property type="entry name" value="Glyco_hydro_31_2nd"/>
    <property type="match status" value="1"/>
</dbReference>
<dbReference type="InterPro" id="IPR048395">
    <property type="entry name" value="Glyco_hydro_31_C"/>
</dbReference>
<feature type="domain" description="Glycoside hydrolase family 31 N-terminal" evidence="17">
    <location>
        <begin position="122"/>
        <end position="231"/>
    </location>
</feature>
<evidence type="ECO:0000256" key="7">
    <source>
        <dbReference type="ARBA" id="ARBA00022801"/>
    </source>
</evidence>
<dbReference type="CDD" id="cd14752">
    <property type="entry name" value="GH31_N"/>
    <property type="match status" value="1"/>
</dbReference>
<dbReference type="Pfam" id="PF21365">
    <property type="entry name" value="Glyco_hydro_31_3rd"/>
    <property type="match status" value="1"/>
</dbReference>
<dbReference type="CDD" id="cd06602">
    <property type="entry name" value="GH31_MGAM_SI_GAA"/>
    <property type="match status" value="1"/>
</dbReference>
<dbReference type="GO" id="GO:0005576">
    <property type="term" value="C:extracellular region"/>
    <property type="evidence" value="ECO:0007669"/>
    <property type="project" value="UniProtKB-SubCell"/>
</dbReference>
<protein>
    <recommendedName>
        <fullName evidence="4">beta-glucosidase</fullName>
        <ecNumber evidence="4">3.2.1.21</ecNumber>
    </recommendedName>
</protein>
<dbReference type="GO" id="GO:0000272">
    <property type="term" value="P:polysaccharide catabolic process"/>
    <property type="evidence" value="ECO:0007669"/>
    <property type="project" value="UniProtKB-KW"/>
</dbReference>
<dbReference type="Gene3D" id="2.60.40.1760">
    <property type="entry name" value="glycosyl hydrolase (family 31)"/>
    <property type="match status" value="1"/>
</dbReference>
<dbReference type="GO" id="GO:0071555">
    <property type="term" value="P:cell wall organization"/>
    <property type="evidence" value="ECO:0007669"/>
    <property type="project" value="UniProtKB-KW"/>
</dbReference>
<feature type="domain" description="Glycoside hydrolase family 31 TIM barrel" evidence="16">
    <location>
        <begin position="284"/>
        <end position="698"/>
    </location>
</feature>
<dbReference type="InterPro" id="IPR017853">
    <property type="entry name" value="GH"/>
</dbReference>
<comment type="function">
    <text evidence="13">Glucosidase involved in the degradation of cellulosic biomass. Has both alpha- and beta-glucosidase activity.</text>
</comment>
<dbReference type="InterPro" id="IPR025887">
    <property type="entry name" value="Glyco_hydro_31_N_dom"/>
</dbReference>
<dbReference type="Pfam" id="PF13802">
    <property type="entry name" value="Gal_mutarotas_2"/>
    <property type="match status" value="1"/>
</dbReference>
<dbReference type="GO" id="GO:0008422">
    <property type="term" value="F:beta-glucosidase activity"/>
    <property type="evidence" value="ECO:0007669"/>
    <property type="project" value="UniProtKB-EC"/>
</dbReference>
<keyword evidence="9" id="KW-0119">Carbohydrate metabolism</keyword>
<evidence type="ECO:0000259" key="16">
    <source>
        <dbReference type="Pfam" id="PF01055"/>
    </source>
</evidence>
<feature type="signal peptide" evidence="15">
    <location>
        <begin position="1"/>
        <end position="20"/>
    </location>
</feature>
<comment type="similarity">
    <text evidence="3 14">Belongs to the glycosyl hydrolase 31 family.</text>
</comment>
<comment type="subcellular location">
    <subcellularLocation>
        <location evidence="2">Secreted</location>
    </subcellularLocation>
</comment>
<keyword evidence="8" id="KW-0325">Glycoprotein</keyword>
<dbReference type="OrthoDB" id="5839090at2759"/>
<dbReference type="SUPFAM" id="SSF74650">
    <property type="entry name" value="Galactose mutarotase-like"/>
    <property type="match status" value="1"/>
</dbReference>
<gene>
    <name evidence="19" type="ORF">FA15DRAFT_704392</name>
</gene>
<dbReference type="SUPFAM" id="SSF51445">
    <property type="entry name" value="(Trans)glycosidases"/>
    <property type="match status" value="1"/>
</dbReference>
<keyword evidence="20" id="KW-1185">Reference proteome</keyword>
<evidence type="ECO:0000256" key="9">
    <source>
        <dbReference type="ARBA" id="ARBA00023277"/>
    </source>
</evidence>
<dbReference type="InterPro" id="IPR013780">
    <property type="entry name" value="Glyco_hydro_b"/>
</dbReference>
<accession>A0A5C3KVG0</accession>
<dbReference type="InterPro" id="IPR011013">
    <property type="entry name" value="Gal_mutarotase_sf_dom"/>
</dbReference>
<feature type="chain" id="PRO_5022965756" description="beta-glucosidase" evidence="15">
    <location>
        <begin position="21"/>
        <end position="922"/>
    </location>
</feature>
<dbReference type="EC" id="3.2.1.21" evidence="4"/>
<keyword evidence="7 14" id="KW-0378">Hydrolase</keyword>
<dbReference type="Gene3D" id="3.20.20.80">
    <property type="entry name" value="Glycosidases"/>
    <property type="match status" value="1"/>
</dbReference>
<dbReference type="SUPFAM" id="SSF51011">
    <property type="entry name" value="Glycosyl hydrolase domain"/>
    <property type="match status" value="1"/>
</dbReference>
<dbReference type="PANTHER" id="PTHR22762">
    <property type="entry name" value="ALPHA-GLUCOSIDASE"/>
    <property type="match status" value="1"/>
</dbReference>
<evidence type="ECO:0000313" key="19">
    <source>
        <dbReference type="EMBL" id="TFK24629.1"/>
    </source>
</evidence>
<evidence type="ECO:0000256" key="14">
    <source>
        <dbReference type="RuleBase" id="RU361185"/>
    </source>
</evidence>
<reference evidence="19 20" key="1">
    <citation type="journal article" date="2019" name="Nat. Ecol. Evol.">
        <title>Megaphylogeny resolves global patterns of mushroom evolution.</title>
        <authorList>
            <person name="Varga T."/>
            <person name="Krizsan K."/>
            <person name="Foldi C."/>
            <person name="Dima B."/>
            <person name="Sanchez-Garcia M."/>
            <person name="Sanchez-Ramirez S."/>
            <person name="Szollosi G.J."/>
            <person name="Szarkandi J.G."/>
            <person name="Papp V."/>
            <person name="Albert L."/>
            <person name="Andreopoulos W."/>
            <person name="Angelini C."/>
            <person name="Antonin V."/>
            <person name="Barry K.W."/>
            <person name="Bougher N.L."/>
            <person name="Buchanan P."/>
            <person name="Buyck B."/>
            <person name="Bense V."/>
            <person name="Catcheside P."/>
            <person name="Chovatia M."/>
            <person name="Cooper J."/>
            <person name="Damon W."/>
            <person name="Desjardin D."/>
            <person name="Finy P."/>
            <person name="Geml J."/>
            <person name="Haridas S."/>
            <person name="Hughes K."/>
            <person name="Justo A."/>
            <person name="Karasinski D."/>
            <person name="Kautmanova I."/>
            <person name="Kiss B."/>
            <person name="Kocsube S."/>
            <person name="Kotiranta H."/>
            <person name="LaButti K.M."/>
            <person name="Lechner B.E."/>
            <person name="Liimatainen K."/>
            <person name="Lipzen A."/>
            <person name="Lukacs Z."/>
            <person name="Mihaltcheva S."/>
            <person name="Morgado L.N."/>
            <person name="Niskanen T."/>
            <person name="Noordeloos M.E."/>
            <person name="Ohm R.A."/>
            <person name="Ortiz-Santana B."/>
            <person name="Ovrebo C."/>
            <person name="Racz N."/>
            <person name="Riley R."/>
            <person name="Savchenko A."/>
            <person name="Shiryaev A."/>
            <person name="Soop K."/>
            <person name="Spirin V."/>
            <person name="Szebenyi C."/>
            <person name="Tomsovsky M."/>
            <person name="Tulloss R.E."/>
            <person name="Uehling J."/>
            <person name="Grigoriev I.V."/>
            <person name="Vagvolgyi C."/>
            <person name="Papp T."/>
            <person name="Martin F.M."/>
            <person name="Miettinen O."/>
            <person name="Hibbett D.S."/>
            <person name="Nagy L.G."/>
        </authorList>
    </citation>
    <scope>NUCLEOTIDE SEQUENCE [LARGE SCALE GENOMIC DNA]</scope>
    <source>
        <strain evidence="19 20">CBS 121175</strain>
    </source>
</reference>
<evidence type="ECO:0000259" key="18">
    <source>
        <dbReference type="Pfam" id="PF21365"/>
    </source>
</evidence>
<keyword evidence="12" id="KW-0624">Polysaccharide degradation</keyword>
<keyword evidence="11" id="KW-0961">Cell wall biogenesis/degradation</keyword>
<evidence type="ECO:0000256" key="12">
    <source>
        <dbReference type="ARBA" id="ARBA00023326"/>
    </source>
</evidence>
<sequence>MSWRSLVITSVIFSSWLAHAVYVDPAALDACPGYVAKNVEYLNNGSEVQVDLELGGEGCNVFGQDIERLRLSVAYETDTRLHVKIFDPENERYEVPESVFPRPAASSVPPSRSQLTFSFTSEPNPFSFTISRRSSGDVLFSTAGHPLIFEDQYLRVKTSSLPANANIYGLGEHTHDFRLNPDNNGQGLVRTLWSRDSYGIPTGTNLYGNHPIYYEHRSTGTHGVFLLNSNGMDVKLNQTTVSGSRRTTLEYNVIGGVLDFYFLAGSTTNPEDTAKQYSALVGLPAEVPYWGLGFHQCRFGYKDYVDVAGVIEKYKAAGIPLETMWTDIDYMEKRLVFTLDPQYFPLNRMREIVDHLHENDQHFIVMTDPAVGVLPAGQYGPFDRGEELSVWLKNGNGTNHLGVVWPGVTVFPDWFHPNAERYWSGEFERFYNAETGLNIDGAWIDMNEPASFCDFPCLDPWGEAVKQNMPPPRQHPAPAPDVPLFTGVISASDTAAPVKEEAPNAIPSEERVGATVDEPVDSLLTPPYAIDNAFGPISSRTAYTNVRHANGLLEYDTHNLYGTMMSTFTRHAMLARRPGRRPFIITRSTFSGAGKDVGKWLGDNVSSWEHYRNSIAQMLNFASIYGVPLVGSDVCGFVGDTTEDLCSRWALLGAFNPFFRNHNGDSSISQEFYVWPKTTEAAKAAIGIRYRLLDYLYTGLHTSHKTGSAVLSPLWFKYPKDTTTYPIDLQFFYGSSLLVSPVTEEGSNTVRYYLPRDTWYNFNNLAPVRSTGWITENDVTHTQIPLHIKGGSILPLRNSTAMTTTELRTRPFELVVAPNALGSATGSLYVDDGETIQPGDDQTTLINFNYVLRHLTVDGRYAFQNGVGFSKVSFLGIPLAPLAVFVDGKPISRSRFTHDRSRQVLEVSLEVDTLRKFTVVLV</sequence>
<comment type="catalytic activity">
    <reaction evidence="1">
        <text>Hydrolysis of terminal, non-reducing beta-D-glucosyl residues with release of beta-D-glucose.</text>
        <dbReference type="EC" id="3.2.1.21"/>
    </reaction>
</comment>
<evidence type="ECO:0000256" key="8">
    <source>
        <dbReference type="ARBA" id="ARBA00023180"/>
    </source>
</evidence>
<dbReference type="EMBL" id="ML210197">
    <property type="protein sequence ID" value="TFK24629.1"/>
    <property type="molecule type" value="Genomic_DNA"/>
</dbReference>
<dbReference type="GO" id="GO:0030246">
    <property type="term" value="F:carbohydrate binding"/>
    <property type="evidence" value="ECO:0007669"/>
    <property type="project" value="InterPro"/>
</dbReference>
<evidence type="ECO:0000256" key="2">
    <source>
        <dbReference type="ARBA" id="ARBA00004613"/>
    </source>
</evidence>
<evidence type="ECO:0000256" key="5">
    <source>
        <dbReference type="ARBA" id="ARBA00022525"/>
    </source>
</evidence>
<proteinExistence type="inferred from homology"/>
<feature type="domain" description="Glycosyl hydrolase family 31 C-terminal" evidence="18">
    <location>
        <begin position="707"/>
        <end position="794"/>
    </location>
</feature>
<keyword evidence="10 14" id="KW-0326">Glycosidase</keyword>
<keyword evidence="6 15" id="KW-0732">Signal</keyword>
<evidence type="ECO:0000256" key="6">
    <source>
        <dbReference type="ARBA" id="ARBA00022729"/>
    </source>
</evidence>